<dbReference type="Proteomes" id="UP000239415">
    <property type="component" value="Unassembled WGS sequence"/>
</dbReference>
<reference evidence="2 3" key="1">
    <citation type="submission" date="2018-03" db="EMBL/GenBank/DDBJ databases">
        <title>Genomic Encyclopedia of Archaeal and Bacterial Type Strains, Phase II (KMG-II): from individual species to whole genera.</title>
        <authorList>
            <person name="Goeker M."/>
        </authorList>
    </citation>
    <scope>NUCLEOTIDE SEQUENCE [LARGE SCALE GENOMIC DNA]</scope>
    <source>
        <strain evidence="2 3">DSM 43146</strain>
    </source>
</reference>
<gene>
    <name evidence="2" type="ORF">CLV67_104562</name>
</gene>
<feature type="transmembrane region" description="Helical" evidence="1">
    <location>
        <begin position="65"/>
        <end position="85"/>
    </location>
</feature>
<keyword evidence="1" id="KW-0812">Transmembrane</keyword>
<protein>
    <submittedName>
        <fullName evidence="2">Uncharacterized protein</fullName>
    </submittedName>
</protein>
<feature type="transmembrane region" description="Helical" evidence="1">
    <location>
        <begin position="32"/>
        <end position="53"/>
    </location>
</feature>
<evidence type="ECO:0000256" key="1">
    <source>
        <dbReference type="SAM" id="Phobius"/>
    </source>
</evidence>
<dbReference type="RefSeq" id="WP_146169108.1">
    <property type="nucleotide sequence ID" value="NZ_BOMO01000022.1"/>
</dbReference>
<evidence type="ECO:0000313" key="2">
    <source>
        <dbReference type="EMBL" id="PRX23034.1"/>
    </source>
</evidence>
<sequence length="100" mass="10287">MSGQDLITAVVVGAVVGATGHLLVCRRRRVPWWLPLAAGVAAAVLATVLSWMADPGRVAPSVLEIAVQVFAAVAGVTIVAVTAVGSPPHVTPWQRSGKTR</sequence>
<evidence type="ECO:0000313" key="3">
    <source>
        <dbReference type="Proteomes" id="UP000239415"/>
    </source>
</evidence>
<keyword evidence="3" id="KW-1185">Reference proteome</keyword>
<organism evidence="2 3">
    <name type="scientific">Actinoplanes italicus</name>
    <dbReference type="NCBI Taxonomy" id="113567"/>
    <lineage>
        <taxon>Bacteria</taxon>
        <taxon>Bacillati</taxon>
        <taxon>Actinomycetota</taxon>
        <taxon>Actinomycetes</taxon>
        <taxon>Micromonosporales</taxon>
        <taxon>Micromonosporaceae</taxon>
        <taxon>Actinoplanes</taxon>
    </lineage>
</organism>
<keyword evidence="1" id="KW-0472">Membrane</keyword>
<dbReference type="EMBL" id="PVMZ01000004">
    <property type="protein sequence ID" value="PRX23034.1"/>
    <property type="molecule type" value="Genomic_DNA"/>
</dbReference>
<name>A0A2T0KHW7_9ACTN</name>
<feature type="transmembrane region" description="Helical" evidence="1">
    <location>
        <begin position="6"/>
        <end position="25"/>
    </location>
</feature>
<keyword evidence="1" id="KW-1133">Transmembrane helix</keyword>
<accession>A0A2T0KHW7</accession>
<dbReference type="AlphaFoldDB" id="A0A2T0KHW7"/>
<proteinExistence type="predicted"/>
<comment type="caution">
    <text evidence="2">The sequence shown here is derived from an EMBL/GenBank/DDBJ whole genome shotgun (WGS) entry which is preliminary data.</text>
</comment>